<feature type="compositionally biased region" description="Polar residues" evidence="1">
    <location>
        <begin position="1"/>
        <end position="21"/>
    </location>
</feature>
<proteinExistence type="predicted"/>
<accession>A0A803QAB0</accession>
<evidence type="ECO:0000256" key="1">
    <source>
        <dbReference type="SAM" id="MobiDB-lite"/>
    </source>
</evidence>
<dbReference type="Gramene" id="evm.model.08.1949">
    <property type="protein sequence ID" value="cds.evm.model.08.1949"/>
    <property type="gene ID" value="evm.TU.08.1949"/>
</dbReference>
<dbReference type="AlphaFoldDB" id="A0A803QAB0"/>
<sequence>MGNKSNRIAETSAMHQQNKDFFSNPKEHDDYSIGWVGVPHMPKQWQIRVIVNRVQNDMQQKETNRGAAERNKGSG</sequence>
<feature type="compositionally biased region" description="Basic and acidic residues" evidence="1">
    <location>
        <begin position="59"/>
        <end position="75"/>
    </location>
</feature>
<dbReference type="Proteomes" id="UP000596661">
    <property type="component" value="Chromosome 8"/>
</dbReference>
<dbReference type="EMBL" id="UZAU01000717">
    <property type="status" value="NOT_ANNOTATED_CDS"/>
    <property type="molecule type" value="Genomic_DNA"/>
</dbReference>
<evidence type="ECO:0000313" key="2">
    <source>
        <dbReference type="EnsemblPlants" id="cds.evm.model.08.1949"/>
    </source>
</evidence>
<feature type="region of interest" description="Disordered" evidence="1">
    <location>
        <begin position="56"/>
        <end position="75"/>
    </location>
</feature>
<organism evidence="2 3">
    <name type="scientific">Cannabis sativa</name>
    <name type="common">Hemp</name>
    <name type="synonym">Marijuana</name>
    <dbReference type="NCBI Taxonomy" id="3483"/>
    <lineage>
        <taxon>Eukaryota</taxon>
        <taxon>Viridiplantae</taxon>
        <taxon>Streptophyta</taxon>
        <taxon>Embryophyta</taxon>
        <taxon>Tracheophyta</taxon>
        <taxon>Spermatophyta</taxon>
        <taxon>Magnoliopsida</taxon>
        <taxon>eudicotyledons</taxon>
        <taxon>Gunneridae</taxon>
        <taxon>Pentapetalae</taxon>
        <taxon>rosids</taxon>
        <taxon>fabids</taxon>
        <taxon>Rosales</taxon>
        <taxon>Cannabaceae</taxon>
        <taxon>Cannabis</taxon>
    </lineage>
</organism>
<evidence type="ECO:0000313" key="3">
    <source>
        <dbReference type="Proteomes" id="UP000596661"/>
    </source>
</evidence>
<feature type="region of interest" description="Disordered" evidence="1">
    <location>
        <begin position="1"/>
        <end position="26"/>
    </location>
</feature>
<name>A0A803QAB0_CANSA</name>
<dbReference type="EnsemblPlants" id="evm.model.08.1949">
    <property type="protein sequence ID" value="cds.evm.model.08.1949"/>
    <property type="gene ID" value="evm.TU.08.1949"/>
</dbReference>
<protein>
    <submittedName>
        <fullName evidence="2">Uncharacterized protein</fullName>
    </submittedName>
</protein>
<reference evidence="2" key="1">
    <citation type="submission" date="2018-11" db="EMBL/GenBank/DDBJ databases">
        <authorList>
            <person name="Grassa J C."/>
        </authorList>
    </citation>
    <scope>NUCLEOTIDE SEQUENCE [LARGE SCALE GENOMIC DNA]</scope>
</reference>
<reference evidence="2" key="2">
    <citation type="submission" date="2021-03" db="UniProtKB">
        <authorList>
            <consortium name="EnsemblPlants"/>
        </authorList>
    </citation>
    <scope>IDENTIFICATION</scope>
</reference>
<keyword evidence="3" id="KW-1185">Reference proteome</keyword>